<keyword evidence="2" id="KW-1185">Reference proteome</keyword>
<organism evidence="2 3">
    <name type="scientific">Heligmosomoides polygyrus</name>
    <name type="common">Parasitic roundworm</name>
    <dbReference type="NCBI Taxonomy" id="6339"/>
    <lineage>
        <taxon>Eukaryota</taxon>
        <taxon>Metazoa</taxon>
        <taxon>Ecdysozoa</taxon>
        <taxon>Nematoda</taxon>
        <taxon>Chromadorea</taxon>
        <taxon>Rhabditida</taxon>
        <taxon>Rhabditina</taxon>
        <taxon>Rhabditomorpha</taxon>
        <taxon>Strongyloidea</taxon>
        <taxon>Heligmosomidae</taxon>
        <taxon>Heligmosomoides</taxon>
    </lineage>
</organism>
<protein>
    <submittedName>
        <fullName evidence="3">Secreted protein</fullName>
    </submittedName>
</protein>
<name>A0A183FQ08_HELPZ</name>
<gene>
    <name evidence="1" type="ORF">HPBE_LOCUS9774</name>
</gene>
<proteinExistence type="predicted"/>
<dbReference type="WBParaSite" id="HPBE_0000977301-mRNA-1">
    <property type="protein sequence ID" value="HPBE_0000977301-mRNA-1"/>
    <property type="gene ID" value="HPBE_0000977301"/>
</dbReference>
<reference evidence="3" key="2">
    <citation type="submission" date="2019-09" db="UniProtKB">
        <authorList>
            <consortium name="WormBaseParasite"/>
        </authorList>
    </citation>
    <scope>IDENTIFICATION</scope>
</reference>
<dbReference type="Proteomes" id="UP000050761">
    <property type="component" value="Unassembled WGS sequence"/>
</dbReference>
<reference evidence="1 2" key="1">
    <citation type="submission" date="2018-11" db="EMBL/GenBank/DDBJ databases">
        <authorList>
            <consortium name="Pathogen Informatics"/>
        </authorList>
    </citation>
    <scope>NUCLEOTIDE SEQUENCE [LARGE SCALE GENOMIC DNA]</scope>
</reference>
<sequence length="101" mass="11174">MFHYAVVAIAIIIGHLVRSIYYASSPAGDDGDDDTHLLTSSIDWASVNLIEGVSIGHRSIIRIEGSMRRLSGKIHYITQTLRWRLGLLTGNAATKAEWVRP</sequence>
<accession>A0A3P8CBK5</accession>
<evidence type="ECO:0000313" key="1">
    <source>
        <dbReference type="EMBL" id="VDO82205.1"/>
    </source>
</evidence>
<accession>A0A183FQ08</accession>
<dbReference type="AlphaFoldDB" id="A0A183FQ08"/>
<evidence type="ECO:0000313" key="3">
    <source>
        <dbReference type="WBParaSite" id="HPBE_0000977301-mRNA-1"/>
    </source>
</evidence>
<evidence type="ECO:0000313" key="2">
    <source>
        <dbReference type="Proteomes" id="UP000050761"/>
    </source>
</evidence>
<dbReference type="EMBL" id="UZAH01026544">
    <property type="protein sequence ID" value="VDO82205.1"/>
    <property type="molecule type" value="Genomic_DNA"/>
</dbReference>